<keyword evidence="1" id="KW-0805">Transcription regulation</keyword>
<keyword evidence="1" id="KW-0539">Nucleus</keyword>
<name>A0A3L6GA40_MAIZE</name>
<protein>
    <recommendedName>
        <fullName evidence="1">AT-hook motif nuclear-localized protein</fullName>
    </recommendedName>
</protein>
<dbReference type="SUPFAM" id="SSF117856">
    <property type="entry name" value="AF0104/ALDC/Ptd012-like"/>
    <property type="match status" value="1"/>
</dbReference>
<comment type="function">
    <text evidence="1">Transcription factor that specifically binds AT-rich DNA sequences related to the nuclear matrix attachment regions (MARs).</text>
</comment>
<evidence type="ECO:0000256" key="2">
    <source>
        <dbReference type="SAM" id="MobiDB-lite"/>
    </source>
</evidence>
<comment type="caution">
    <text evidence="4">The sequence shown here is derived from an EMBL/GenBank/DDBJ whole genome shotgun (WGS) entry which is preliminary data.</text>
</comment>
<dbReference type="EMBL" id="NCVQ01000002">
    <property type="protein sequence ID" value="PWZ45423.1"/>
    <property type="molecule type" value="Genomic_DNA"/>
</dbReference>
<dbReference type="AlphaFoldDB" id="A0A3L6GA40"/>
<feature type="compositionally biased region" description="Low complexity" evidence="2">
    <location>
        <begin position="335"/>
        <end position="346"/>
    </location>
</feature>
<evidence type="ECO:0000313" key="5">
    <source>
        <dbReference type="Proteomes" id="UP000251960"/>
    </source>
</evidence>
<dbReference type="CDD" id="cd11378">
    <property type="entry name" value="DUF296"/>
    <property type="match status" value="1"/>
</dbReference>
<feature type="compositionally biased region" description="Polar residues" evidence="2">
    <location>
        <begin position="529"/>
        <end position="538"/>
    </location>
</feature>
<keyword evidence="1" id="KW-0238">DNA-binding</keyword>
<accession>A0A3L6GA40</accession>
<gene>
    <name evidence="4" type="primary">AHL10_5</name>
    <name evidence="4" type="ORF">Zm00014a_021781</name>
</gene>
<dbReference type="InterPro" id="IPR005175">
    <property type="entry name" value="PPC_dom"/>
</dbReference>
<feature type="domain" description="PPC" evidence="3">
    <location>
        <begin position="381"/>
        <end position="521"/>
    </location>
</feature>
<dbReference type="Proteomes" id="UP000251960">
    <property type="component" value="Chromosome 10"/>
</dbReference>
<dbReference type="Gene3D" id="3.30.1330.80">
    <property type="entry name" value="Hypothetical protein, similar to alpha- acetolactate decarboxylase, domain 2"/>
    <property type="match status" value="1"/>
</dbReference>
<dbReference type="PROSITE" id="PS51742">
    <property type="entry name" value="PPC"/>
    <property type="match status" value="1"/>
</dbReference>
<feature type="region of interest" description="Disordered" evidence="2">
    <location>
        <begin position="280"/>
        <end position="387"/>
    </location>
</feature>
<dbReference type="GO" id="GO:0003680">
    <property type="term" value="F:minor groove of adenine-thymine-rich DNA binding"/>
    <property type="evidence" value="ECO:0007669"/>
    <property type="project" value="UniProtKB-UniRule"/>
</dbReference>
<dbReference type="PANTHER" id="PTHR31500">
    <property type="entry name" value="AT-HOOK MOTIF NUCLEAR-LOCALIZED PROTEIN 9"/>
    <property type="match status" value="1"/>
</dbReference>
<feature type="compositionally biased region" description="Basic and acidic residues" evidence="2">
    <location>
        <begin position="505"/>
        <end position="515"/>
    </location>
</feature>
<comment type="domain">
    <text evidence="1">The PPC domain mediates interactions between AHL proteins.</text>
</comment>
<dbReference type="InterPro" id="IPR039605">
    <property type="entry name" value="AHL"/>
</dbReference>
<comment type="subcellular location">
    <subcellularLocation>
        <location evidence="1">Nucleus</location>
    </subcellularLocation>
</comment>
<sequence>MEEEVIKLQKCLQDKDGQLCSSTSSTEQYHHELDDLRTHLSFTQATGEAELNEKDNSLKDHRLRVNNLGEQLDLLQKDVQAREVTQMQLKDIVIRIETNIMDEVAKAFEIAMLRGEIRILSTHWTNKTKNLESQLKKHQRTDQELKKRVLKLEFCLWSCHPLEPGRAPRRTGQGKALRQAEAEAAAAATATSYAARRGWDSAGSTAGTRDTCPCPPVESEVEHAAAFGAAPPPSGLPQASAANVMHGMSLAFNPMASPDASSPISSMKIVDMPLGSMYRPDSGATGLQQQQPGSGGVGASGGAIVAVSGGDLVKKKRGRPRKYGPDGSIGLGLKTAAAGVTEATGAQSGGGGSTPNPDGKRRGRPPGSGKKKQLDALGSSGTSFTPHIITVKPNEDVASKIMAFSQQGPRTTCIISANGALCTATLRQPATSGGIVTYEGHFDILSLSGSFLLAEDGDTRSRTGGLSVALAGSDGRIVGGCVAGMLMAATPVQVVVGSFIAEAKKPKEEQPKREPTSVPPHTAVFGAASTASPPSDGTSSEHSDDPGSPMGPNGSAFTSAGLPLHSTYAAVGWSLSEDQSRYDPDLKMMTD</sequence>
<evidence type="ECO:0000256" key="1">
    <source>
        <dbReference type="RuleBase" id="RU367031"/>
    </source>
</evidence>
<dbReference type="ExpressionAtlas" id="A0A3L6GA40">
    <property type="expression patterns" value="baseline and differential"/>
</dbReference>
<dbReference type="Pfam" id="PF03479">
    <property type="entry name" value="PCC"/>
    <property type="match status" value="1"/>
</dbReference>
<reference evidence="4 5" key="1">
    <citation type="journal article" date="2018" name="Nat. Genet.">
        <title>Extensive intraspecific gene order and gene structural variations between Mo17 and other maize genomes.</title>
        <authorList>
            <person name="Sun S."/>
            <person name="Zhou Y."/>
            <person name="Chen J."/>
            <person name="Shi J."/>
            <person name="Zhao H."/>
            <person name="Zhao H."/>
            <person name="Song W."/>
            <person name="Zhang M."/>
            <person name="Cui Y."/>
            <person name="Dong X."/>
            <person name="Liu H."/>
            <person name="Ma X."/>
            <person name="Jiao Y."/>
            <person name="Wang B."/>
            <person name="Wei X."/>
            <person name="Stein J.C."/>
            <person name="Glaubitz J.C."/>
            <person name="Lu F."/>
            <person name="Yu G."/>
            <person name="Liang C."/>
            <person name="Fengler K."/>
            <person name="Li B."/>
            <person name="Rafalski A."/>
            <person name="Schnable P.S."/>
            <person name="Ware D.H."/>
            <person name="Buckler E.S."/>
            <person name="Lai J."/>
        </authorList>
    </citation>
    <scope>NUCLEOTIDE SEQUENCE [LARGE SCALE GENOMIC DNA]</scope>
    <source>
        <strain evidence="5">cv. Missouri 17</strain>
        <tissue evidence="4">Seedling</tissue>
    </source>
</reference>
<dbReference type="PANTHER" id="PTHR31500:SF46">
    <property type="entry name" value="AT-HOOK MOTIF NUCLEAR-LOCALIZED PROTEIN"/>
    <property type="match status" value="1"/>
</dbReference>
<evidence type="ECO:0000259" key="3">
    <source>
        <dbReference type="PROSITE" id="PS51742"/>
    </source>
</evidence>
<evidence type="ECO:0000313" key="4">
    <source>
        <dbReference type="EMBL" id="PWZ45423.1"/>
    </source>
</evidence>
<feature type="region of interest" description="Disordered" evidence="2">
    <location>
        <begin position="505"/>
        <end position="561"/>
    </location>
</feature>
<organism evidence="4 5">
    <name type="scientific">Zea mays</name>
    <name type="common">Maize</name>
    <dbReference type="NCBI Taxonomy" id="4577"/>
    <lineage>
        <taxon>Eukaryota</taxon>
        <taxon>Viridiplantae</taxon>
        <taxon>Streptophyta</taxon>
        <taxon>Embryophyta</taxon>
        <taxon>Tracheophyta</taxon>
        <taxon>Spermatophyta</taxon>
        <taxon>Magnoliopsida</taxon>
        <taxon>Liliopsida</taxon>
        <taxon>Poales</taxon>
        <taxon>Poaceae</taxon>
        <taxon>PACMAD clade</taxon>
        <taxon>Panicoideae</taxon>
        <taxon>Andropogonodae</taxon>
        <taxon>Andropogoneae</taxon>
        <taxon>Tripsacinae</taxon>
        <taxon>Zea</taxon>
    </lineage>
</organism>
<keyword evidence="1" id="KW-0804">Transcription</keyword>
<dbReference type="GO" id="GO:0005634">
    <property type="term" value="C:nucleus"/>
    <property type="evidence" value="ECO:0007669"/>
    <property type="project" value="UniProtKB-SubCell"/>
</dbReference>
<proteinExistence type="predicted"/>